<dbReference type="AlphaFoldDB" id="A0AAD4Q4H3"/>
<keyword evidence="2" id="KW-1185">Reference proteome</keyword>
<evidence type="ECO:0000313" key="1">
    <source>
        <dbReference type="EMBL" id="KAH8703099.1"/>
    </source>
</evidence>
<proteinExistence type="predicted"/>
<dbReference type="RefSeq" id="XP_046076117.1">
    <property type="nucleotide sequence ID" value="XM_046219739.1"/>
</dbReference>
<dbReference type="GeneID" id="70250026"/>
<protein>
    <submittedName>
        <fullName evidence="1">Uncharacterized protein</fullName>
    </submittedName>
</protein>
<evidence type="ECO:0000313" key="2">
    <source>
        <dbReference type="Proteomes" id="UP001201262"/>
    </source>
</evidence>
<name>A0AAD4Q4H3_9EURO</name>
<reference evidence="1" key="1">
    <citation type="submission" date="2021-12" db="EMBL/GenBank/DDBJ databases">
        <title>Convergent genome expansion in fungi linked to evolution of root-endophyte symbiosis.</title>
        <authorList>
            <consortium name="DOE Joint Genome Institute"/>
            <person name="Ke Y.-H."/>
            <person name="Bonito G."/>
            <person name="Liao H.-L."/>
            <person name="Looney B."/>
            <person name="Rojas-Flechas A."/>
            <person name="Nash J."/>
            <person name="Hameed K."/>
            <person name="Schadt C."/>
            <person name="Martin F."/>
            <person name="Crous P.W."/>
            <person name="Miettinen O."/>
            <person name="Magnuson J.K."/>
            <person name="Labbe J."/>
            <person name="Jacobson D."/>
            <person name="Doktycz M.J."/>
            <person name="Veneault-Fourrey C."/>
            <person name="Kuo A."/>
            <person name="Mondo S."/>
            <person name="Calhoun S."/>
            <person name="Riley R."/>
            <person name="Ohm R."/>
            <person name="LaButti K."/>
            <person name="Andreopoulos B."/>
            <person name="Pangilinan J."/>
            <person name="Nolan M."/>
            <person name="Tritt A."/>
            <person name="Clum A."/>
            <person name="Lipzen A."/>
            <person name="Daum C."/>
            <person name="Barry K."/>
            <person name="Grigoriev I.V."/>
            <person name="Vilgalys R."/>
        </authorList>
    </citation>
    <scope>NUCLEOTIDE SEQUENCE</scope>
    <source>
        <strain evidence="1">PMI_201</strain>
    </source>
</reference>
<sequence length="245" mass="28558">MVSVIQQLNEILERGQYIGEIEENDFKDQLQGAFHNKLGHYYQLYLFAITYVHTTQEMHWTVPLLRFFSAFAEERSKIRFISSRKMVLYGIRNTAFDIPRRRGIIEYMSDVLQNVESLTTHYPGHESFYDPGAYRRIHTLRLKGGVFEGMTGEPRAVLAVFRIILAAELFVRINPGENDDLLKDLIKAWWWNEGEFGENYPLYLGKYSIANSLHYPGVFGKLLDNLGHLHADKKGRSREDPRLIL</sequence>
<dbReference type="EMBL" id="JAJTJA010000002">
    <property type="protein sequence ID" value="KAH8703099.1"/>
    <property type="molecule type" value="Genomic_DNA"/>
</dbReference>
<dbReference type="Proteomes" id="UP001201262">
    <property type="component" value="Unassembled WGS sequence"/>
</dbReference>
<comment type="caution">
    <text evidence="1">The sequence shown here is derived from an EMBL/GenBank/DDBJ whole genome shotgun (WGS) entry which is preliminary data.</text>
</comment>
<organism evidence="1 2">
    <name type="scientific">Talaromyces proteolyticus</name>
    <dbReference type="NCBI Taxonomy" id="1131652"/>
    <lineage>
        <taxon>Eukaryota</taxon>
        <taxon>Fungi</taxon>
        <taxon>Dikarya</taxon>
        <taxon>Ascomycota</taxon>
        <taxon>Pezizomycotina</taxon>
        <taxon>Eurotiomycetes</taxon>
        <taxon>Eurotiomycetidae</taxon>
        <taxon>Eurotiales</taxon>
        <taxon>Trichocomaceae</taxon>
        <taxon>Talaromyces</taxon>
        <taxon>Talaromyces sect. Bacilispori</taxon>
    </lineage>
</organism>
<accession>A0AAD4Q4H3</accession>
<gene>
    <name evidence="1" type="ORF">BGW36DRAFT_422673</name>
</gene>